<sequence length="129" mass="14600">EIREFVVGGVNYRLLPWLITTYESNGVSASISDFHAVHEDARLLAVRTFLQLKGSLRILNKAMWRPDKRKLPSIILLCCLLHNIIIDSGDQLHPDAALFGHHDSGYRDQCCKQVDPTGITLRENLAKHL</sequence>
<gene>
    <name evidence="1" type="ORF">CFOL_v3_31957</name>
</gene>
<dbReference type="AlphaFoldDB" id="A0A1Q3D7X6"/>
<dbReference type="EMBL" id="BDDD01004937">
    <property type="protein sequence ID" value="GAV88535.1"/>
    <property type="molecule type" value="Genomic_DNA"/>
</dbReference>
<comment type="caution">
    <text evidence="1">The sequence shown here is derived from an EMBL/GenBank/DDBJ whole genome shotgun (WGS) entry which is preliminary data.</text>
</comment>
<feature type="non-terminal residue" evidence="1">
    <location>
        <position position="1"/>
    </location>
</feature>
<protein>
    <submittedName>
        <fullName evidence="1">DDE_4 domain-containing protein</fullName>
    </submittedName>
</protein>
<reference evidence="2" key="1">
    <citation type="submission" date="2016-04" db="EMBL/GenBank/DDBJ databases">
        <title>Cephalotus genome sequencing.</title>
        <authorList>
            <person name="Fukushima K."/>
            <person name="Hasebe M."/>
            <person name="Fang X."/>
        </authorList>
    </citation>
    <scope>NUCLEOTIDE SEQUENCE [LARGE SCALE GENOMIC DNA]</scope>
    <source>
        <strain evidence="2">cv. St1</strain>
    </source>
</reference>
<name>A0A1Q3D7X6_CEPFO</name>
<accession>A0A1Q3D7X6</accession>
<evidence type="ECO:0000313" key="2">
    <source>
        <dbReference type="Proteomes" id="UP000187406"/>
    </source>
</evidence>
<keyword evidence="2" id="KW-1185">Reference proteome</keyword>
<dbReference type="InParanoid" id="A0A1Q3D7X6"/>
<feature type="non-terminal residue" evidence="1">
    <location>
        <position position="129"/>
    </location>
</feature>
<proteinExistence type="predicted"/>
<dbReference type="Proteomes" id="UP000187406">
    <property type="component" value="Unassembled WGS sequence"/>
</dbReference>
<evidence type="ECO:0000313" key="1">
    <source>
        <dbReference type="EMBL" id="GAV88535.1"/>
    </source>
</evidence>
<organism evidence="1 2">
    <name type="scientific">Cephalotus follicularis</name>
    <name type="common">Albany pitcher plant</name>
    <dbReference type="NCBI Taxonomy" id="3775"/>
    <lineage>
        <taxon>Eukaryota</taxon>
        <taxon>Viridiplantae</taxon>
        <taxon>Streptophyta</taxon>
        <taxon>Embryophyta</taxon>
        <taxon>Tracheophyta</taxon>
        <taxon>Spermatophyta</taxon>
        <taxon>Magnoliopsida</taxon>
        <taxon>eudicotyledons</taxon>
        <taxon>Gunneridae</taxon>
        <taxon>Pentapetalae</taxon>
        <taxon>rosids</taxon>
        <taxon>fabids</taxon>
        <taxon>Oxalidales</taxon>
        <taxon>Cephalotaceae</taxon>
        <taxon>Cephalotus</taxon>
    </lineage>
</organism>
<dbReference type="OrthoDB" id="2668416at2759"/>